<dbReference type="InterPro" id="IPR009348">
    <property type="entry name" value="NPR2-like"/>
</dbReference>
<feature type="region of interest" description="Disordered" evidence="2">
    <location>
        <begin position="429"/>
        <end position="542"/>
    </location>
</feature>
<evidence type="ECO:0000313" key="3">
    <source>
        <dbReference type="EMBL" id="OKL59403.1"/>
    </source>
</evidence>
<dbReference type="RefSeq" id="XP_020119524.1">
    <property type="nucleotide sequence ID" value="XM_020267658.1"/>
</dbReference>
<sequence>MIKAIFYSKFDTQEGPKVVHQVPDGAIVPSSTAAAPFFTFSDISFFVIPRQELCGNLLQVCTGGYRILGYPICMKSAAYDRNEFIFNFCFVLAEEEDFSKYKSIVQKLADLMHGLEEQSYFLSRDHSRSGEGKVYSLCETLMEDLNSYSECMIPIDKLNTLNFKLFPVYPAPPHVRAWDVPLFTVRYEAFLDENWDLTLQKIVPYINGVNSVRIISILADVELSLAYRAIRHLIYYGCVFLLDIFSFSAIYAPTATFHSSIACDEGMQQECAHYVNTRFAPRTGTSSTTMASSVLLPDRLEDTNDNIWPLIGSGDDEDVSDSDSSSYHGRRGVKDRGSRSSSRRHTPKRKHLDGVGIIELYASLRQGQSVKQWYILHERQLANVDIRRFITFGIIKGFLYRVHKYAYGPRPEGLKYTGSSADMKSITKSVSVSSVKGVGSTGDFSRESSFRPDQTISGSYQSTNNSNKTHNIRIRLEASSANSYEKSNNNNHDDDDDDDGDDLHHTNNHGNDSNEESNEEESLLEDDEEQEEGEEGGSRTAQEAIRFHQNCKALEKYLDGQHCFDEICTELEISERELTAKLRKIPWNVHIIHR</sequence>
<feature type="compositionally biased region" description="Low complexity" evidence="2">
    <location>
        <begin position="429"/>
        <end position="442"/>
    </location>
</feature>
<organism evidence="3 4">
    <name type="scientific">Talaromyces atroroseus</name>
    <dbReference type="NCBI Taxonomy" id="1441469"/>
    <lineage>
        <taxon>Eukaryota</taxon>
        <taxon>Fungi</taxon>
        <taxon>Dikarya</taxon>
        <taxon>Ascomycota</taxon>
        <taxon>Pezizomycotina</taxon>
        <taxon>Eurotiomycetes</taxon>
        <taxon>Eurotiomycetidae</taxon>
        <taxon>Eurotiales</taxon>
        <taxon>Trichocomaceae</taxon>
        <taxon>Talaromyces</taxon>
        <taxon>Talaromyces sect. Trachyspermi</taxon>
    </lineage>
</organism>
<comment type="similarity">
    <text evidence="1">Belongs to the NPR2 family.</text>
</comment>
<dbReference type="GO" id="GO:0005096">
    <property type="term" value="F:GTPase activator activity"/>
    <property type="evidence" value="ECO:0007669"/>
    <property type="project" value="TreeGrafter"/>
</dbReference>
<proteinExistence type="inferred from homology"/>
<protein>
    <recommendedName>
        <fullName evidence="5">Nitrogen permease regulator 2-like protein</fullName>
    </recommendedName>
</protein>
<dbReference type="STRING" id="1441469.A0A225AJ77"/>
<comment type="caution">
    <text evidence="3">The sequence shown here is derived from an EMBL/GenBank/DDBJ whole genome shotgun (WGS) entry which is preliminary data.</text>
</comment>
<dbReference type="GO" id="GO:1904262">
    <property type="term" value="P:negative regulation of TORC1 signaling"/>
    <property type="evidence" value="ECO:0007669"/>
    <property type="project" value="TreeGrafter"/>
</dbReference>
<feature type="compositionally biased region" description="Polar residues" evidence="2">
    <location>
        <begin position="451"/>
        <end position="469"/>
    </location>
</feature>
<accession>A0A225AJ77</accession>
<gene>
    <name evidence="3" type="ORF">UA08_05346</name>
</gene>
<dbReference type="GO" id="GO:0010508">
    <property type="term" value="P:positive regulation of autophagy"/>
    <property type="evidence" value="ECO:0007669"/>
    <property type="project" value="TreeGrafter"/>
</dbReference>
<dbReference type="GO" id="GO:1990130">
    <property type="term" value="C:GATOR1 complex"/>
    <property type="evidence" value="ECO:0007669"/>
    <property type="project" value="TreeGrafter"/>
</dbReference>
<evidence type="ECO:0000256" key="1">
    <source>
        <dbReference type="ARBA" id="ARBA00008433"/>
    </source>
</evidence>
<dbReference type="PANTHER" id="PTHR12991">
    <property type="entry name" value="NITROGEN PERMEASE REGULATOR 2/TUMOR SUPPRESSOR CANDIDATE 4"/>
    <property type="match status" value="1"/>
</dbReference>
<dbReference type="AlphaFoldDB" id="A0A225AJ77"/>
<keyword evidence="4" id="KW-1185">Reference proteome</keyword>
<dbReference type="EMBL" id="LFMY01000007">
    <property type="protein sequence ID" value="OKL59403.1"/>
    <property type="molecule type" value="Genomic_DNA"/>
</dbReference>
<dbReference type="GeneID" id="31005102"/>
<dbReference type="PANTHER" id="PTHR12991:SF10">
    <property type="entry name" value="GATOR COMPLEX PROTEIN NPRL2"/>
    <property type="match status" value="1"/>
</dbReference>
<name>A0A225AJ77_TALAT</name>
<feature type="region of interest" description="Disordered" evidence="2">
    <location>
        <begin position="310"/>
        <end position="349"/>
    </location>
</feature>
<evidence type="ECO:0000256" key="2">
    <source>
        <dbReference type="SAM" id="MobiDB-lite"/>
    </source>
</evidence>
<feature type="compositionally biased region" description="Acidic residues" evidence="2">
    <location>
        <begin position="513"/>
        <end position="535"/>
    </location>
</feature>
<evidence type="ECO:0008006" key="5">
    <source>
        <dbReference type="Google" id="ProtNLM"/>
    </source>
</evidence>
<reference evidence="3 4" key="1">
    <citation type="submission" date="2015-06" db="EMBL/GenBank/DDBJ databases">
        <title>Talaromyces atroroseus IBT 11181 draft genome.</title>
        <authorList>
            <person name="Rasmussen K.B."/>
            <person name="Rasmussen S."/>
            <person name="Petersen B."/>
            <person name="Sicheritz-Ponten T."/>
            <person name="Mortensen U.H."/>
            <person name="Thrane U."/>
        </authorList>
    </citation>
    <scope>NUCLEOTIDE SEQUENCE [LARGE SCALE GENOMIC DNA]</scope>
    <source>
        <strain evidence="3 4">IBT 11181</strain>
    </source>
</reference>
<dbReference type="Proteomes" id="UP000214365">
    <property type="component" value="Unassembled WGS sequence"/>
</dbReference>
<dbReference type="OrthoDB" id="338854at2759"/>
<evidence type="ECO:0000313" key="4">
    <source>
        <dbReference type="Proteomes" id="UP000214365"/>
    </source>
</evidence>
<dbReference type="Pfam" id="PF06218">
    <property type="entry name" value="NPR2"/>
    <property type="match status" value="1"/>
</dbReference>
<dbReference type="GO" id="GO:0005774">
    <property type="term" value="C:vacuolar membrane"/>
    <property type="evidence" value="ECO:0007669"/>
    <property type="project" value="TreeGrafter"/>
</dbReference>